<gene>
    <name evidence="2" type="ORF">PR002_g17912</name>
</gene>
<dbReference type="EMBL" id="QXFU01001484">
    <property type="protein sequence ID" value="KAE9001437.1"/>
    <property type="molecule type" value="Genomic_DNA"/>
</dbReference>
<keyword evidence="1" id="KW-0732">Signal</keyword>
<dbReference type="AlphaFoldDB" id="A0A6A3K7B5"/>
<evidence type="ECO:0000313" key="2">
    <source>
        <dbReference type="EMBL" id="KAE9001437.1"/>
    </source>
</evidence>
<organism evidence="2 3">
    <name type="scientific">Phytophthora rubi</name>
    <dbReference type="NCBI Taxonomy" id="129364"/>
    <lineage>
        <taxon>Eukaryota</taxon>
        <taxon>Sar</taxon>
        <taxon>Stramenopiles</taxon>
        <taxon>Oomycota</taxon>
        <taxon>Peronosporomycetes</taxon>
        <taxon>Peronosporales</taxon>
        <taxon>Peronosporaceae</taxon>
        <taxon>Phytophthora</taxon>
    </lineage>
</organism>
<sequence>MAAAWTALVAAPSTSASISSVCTFDFSPCVGFASCCTFTVATFSSAGDCTSCSPITESSAGRSRASAFLMVAGTGSRDRASTRWFSFPGLY</sequence>
<evidence type="ECO:0008006" key="4">
    <source>
        <dbReference type="Google" id="ProtNLM"/>
    </source>
</evidence>
<evidence type="ECO:0000313" key="3">
    <source>
        <dbReference type="Proteomes" id="UP000435112"/>
    </source>
</evidence>
<dbReference type="Proteomes" id="UP000435112">
    <property type="component" value="Unassembled WGS sequence"/>
</dbReference>
<evidence type="ECO:0000256" key="1">
    <source>
        <dbReference type="SAM" id="SignalP"/>
    </source>
</evidence>
<comment type="caution">
    <text evidence="2">The sequence shown here is derived from an EMBL/GenBank/DDBJ whole genome shotgun (WGS) entry which is preliminary data.</text>
</comment>
<protein>
    <recommendedName>
        <fullName evidence="4">Secreted protein</fullName>
    </recommendedName>
</protein>
<reference evidence="2 3" key="1">
    <citation type="submission" date="2018-09" db="EMBL/GenBank/DDBJ databases">
        <title>Genomic investigation of the strawberry pathogen Phytophthora fragariae indicates pathogenicity is determined by transcriptional variation in three key races.</title>
        <authorList>
            <person name="Adams T.M."/>
            <person name="Armitage A.D."/>
            <person name="Sobczyk M.K."/>
            <person name="Bates H.J."/>
            <person name="Dunwell J.M."/>
            <person name="Nellist C.F."/>
            <person name="Harrison R.J."/>
        </authorList>
    </citation>
    <scope>NUCLEOTIDE SEQUENCE [LARGE SCALE GENOMIC DNA]</scope>
    <source>
        <strain evidence="2 3">SCRP324</strain>
    </source>
</reference>
<name>A0A6A3K7B5_9STRA</name>
<proteinExistence type="predicted"/>
<feature type="signal peptide" evidence="1">
    <location>
        <begin position="1"/>
        <end position="16"/>
    </location>
</feature>
<accession>A0A6A3K7B5</accession>
<feature type="chain" id="PRO_5025694361" description="Secreted protein" evidence="1">
    <location>
        <begin position="17"/>
        <end position="91"/>
    </location>
</feature>